<dbReference type="Proteomes" id="UP000178870">
    <property type="component" value="Unassembled WGS sequence"/>
</dbReference>
<organism evidence="1 2">
    <name type="scientific">Candidatus Woesebacteria bacterium RIFCSPHIGHO2_01_FULL_44_21</name>
    <dbReference type="NCBI Taxonomy" id="1802503"/>
    <lineage>
        <taxon>Bacteria</taxon>
        <taxon>Candidatus Woeseibacteriota</taxon>
    </lineage>
</organism>
<gene>
    <name evidence="1" type="ORF">A2803_03050</name>
</gene>
<evidence type="ECO:0008006" key="3">
    <source>
        <dbReference type="Google" id="ProtNLM"/>
    </source>
</evidence>
<dbReference type="InterPro" id="IPR045584">
    <property type="entry name" value="Pilin-like"/>
</dbReference>
<dbReference type="PROSITE" id="PS00409">
    <property type="entry name" value="PROKAR_NTER_METHYL"/>
    <property type="match status" value="1"/>
</dbReference>
<evidence type="ECO:0000313" key="2">
    <source>
        <dbReference type="Proteomes" id="UP000178870"/>
    </source>
</evidence>
<reference evidence="1 2" key="1">
    <citation type="journal article" date="2016" name="Nat. Commun.">
        <title>Thousands of microbial genomes shed light on interconnected biogeochemical processes in an aquifer system.</title>
        <authorList>
            <person name="Anantharaman K."/>
            <person name="Brown C.T."/>
            <person name="Hug L.A."/>
            <person name="Sharon I."/>
            <person name="Castelle C.J."/>
            <person name="Probst A.J."/>
            <person name="Thomas B.C."/>
            <person name="Singh A."/>
            <person name="Wilkins M.J."/>
            <person name="Karaoz U."/>
            <person name="Brodie E.L."/>
            <person name="Williams K.H."/>
            <person name="Hubbard S.S."/>
            <person name="Banfield J.F."/>
        </authorList>
    </citation>
    <scope>NUCLEOTIDE SEQUENCE [LARGE SCALE GENOMIC DNA]</scope>
</reference>
<dbReference type="EMBL" id="MGGP01000009">
    <property type="protein sequence ID" value="OGM33070.1"/>
    <property type="molecule type" value="Genomic_DNA"/>
</dbReference>
<accession>A0A1F7Z0R0</accession>
<protein>
    <recommendedName>
        <fullName evidence="3">Type II secretion system protein</fullName>
    </recommendedName>
</protein>
<proteinExistence type="predicted"/>
<dbReference type="InterPro" id="IPR012902">
    <property type="entry name" value="N_methyl_site"/>
</dbReference>
<sequence length="176" mass="18628">MRRGFSLIETLVVIGVFAVIATVVARATTVSLLGTRKSDASAKVRENLNLAMGVIERQLRSARAITSPPPCDGTPYNSISYIDQYGDPSSFTCNPNPTCSSGTNTYVASGSASVRLTNPESICITDCEFTCSPPVPPDPPNLPPTVQIVIEGTSKETSGIEDTAVRLETGVSLRAY</sequence>
<evidence type="ECO:0000313" key="1">
    <source>
        <dbReference type="EMBL" id="OGM33070.1"/>
    </source>
</evidence>
<comment type="caution">
    <text evidence="1">The sequence shown here is derived from an EMBL/GenBank/DDBJ whole genome shotgun (WGS) entry which is preliminary data.</text>
</comment>
<dbReference type="Pfam" id="PF07963">
    <property type="entry name" value="N_methyl"/>
    <property type="match status" value="1"/>
</dbReference>
<name>A0A1F7Z0R0_9BACT</name>
<dbReference type="SUPFAM" id="SSF54523">
    <property type="entry name" value="Pili subunits"/>
    <property type="match status" value="1"/>
</dbReference>
<dbReference type="AlphaFoldDB" id="A0A1F7Z0R0"/>
<dbReference type="Gene3D" id="3.30.700.10">
    <property type="entry name" value="Glycoprotein, Type 4 Pilin"/>
    <property type="match status" value="1"/>
</dbReference>
<dbReference type="NCBIfam" id="TIGR02532">
    <property type="entry name" value="IV_pilin_GFxxxE"/>
    <property type="match status" value="1"/>
</dbReference>